<feature type="compositionally biased region" description="Basic residues" evidence="1">
    <location>
        <begin position="188"/>
        <end position="199"/>
    </location>
</feature>
<dbReference type="Ensembl" id="ENSCHIT00010061877.1">
    <property type="protein sequence ID" value="ENSCHIP00010044588.1"/>
    <property type="gene ID" value="ENSCHIG00010032341.1"/>
</dbReference>
<accession>A0A8C2SIB2</accession>
<keyword evidence="2" id="KW-0812">Transmembrane</keyword>
<evidence type="ECO:0000256" key="2">
    <source>
        <dbReference type="SAM" id="Phobius"/>
    </source>
</evidence>
<evidence type="ECO:0000256" key="1">
    <source>
        <dbReference type="SAM" id="MobiDB-lite"/>
    </source>
</evidence>
<protein>
    <submittedName>
        <fullName evidence="3">Uncharacterized protein</fullName>
    </submittedName>
</protein>
<organism evidence="3">
    <name type="scientific">Capra hircus</name>
    <name type="common">Goat</name>
    <dbReference type="NCBI Taxonomy" id="9925"/>
    <lineage>
        <taxon>Eukaryota</taxon>
        <taxon>Metazoa</taxon>
        <taxon>Chordata</taxon>
        <taxon>Craniata</taxon>
        <taxon>Vertebrata</taxon>
        <taxon>Euteleostomi</taxon>
        <taxon>Mammalia</taxon>
        <taxon>Eutheria</taxon>
        <taxon>Laurasiatheria</taxon>
        <taxon>Artiodactyla</taxon>
        <taxon>Ruminantia</taxon>
        <taxon>Pecora</taxon>
        <taxon>Bovidae</taxon>
        <taxon>Caprinae</taxon>
        <taxon>Capra</taxon>
    </lineage>
</organism>
<name>A0A8C2SIB2_CAPHI</name>
<sequence>MGPAVEAAARDLAAAAAVSAADATLLPRASAWTAVAGTAVALGLPAGLAAVVGILALAAVPRAQGGPVGSPSCSQKSDGMLTGHGMAVSIRRSWGTQADLSSARPGQGWAAGEAGPHGDPRPERVVWQPAGLAPRWRGGPSAARGHRGVGAPWLRRGGLDHPHRVATGPPRGAHRSRGSCAWQGLASGRRRRLRGPRGA</sequence>
<feature type="transmembrane region" description="Helical" evidence="2">
    <location>
        <begin position="34"/>
        <end position="60"/>
    </location>
</feature>
<keyword evidence="2" id="KW-0472">Membrane</keyword>
<feature type="region of interest" description="Disordered" evidence="1">
    <location>
        <begin position="166"/>
        <end position="199"/>
    </location>
</feature>
<keyword evidence="2" id="KW-1133">Transmembrane helix</keyword>
<reference evidence="3" key="1">
    <citation type="submission" date="2019-03" db="EMBL/GenBank/DDBJ databases">
        <title>Genome sequencing and reference-guided assembly of Black Bengal Goat (Capra hircus).</title>
        <authorList>
            <person name="Siddiki A.Z."/>
            <person name="Baten A."/>
            <person name="Billah M."/>
            <person name="Alam M.A.U."/>
            <person name="Shawrob K.S.M."/>
            <person name="Saha S."/>
            <person name="Chowdhury M."/>
            <person name="Rahman A.H."/>
            <person name="Stear M."/>
            <person name="Miah G."/>
            <person name="Das G.B."/>
            <person name="Hossain M.M."/>
            <person name="Kumkum M."/>
            <person name="Islam M.S."/>
            <person name="Mollah A.M."/>
            <person name="Ahsan A."/>
            <person name="Tusar F."/>
            <person name="Khan M.K.I."/>
        </authorList>
    </citation>
    <scope>NUCLEOTIDE SEQUENCE [LARGE SCALE GENOMIC DNA]</scope>
</reference>
<evidence type="ECO:0000313" key="3">
    <source>
        <dbReference type="Ensembl" id="ENSCHIP00010044588.1"/>
    </source>
</evidence>
<feature type="region of interest" description="Disordered" evidence="1">
    <location>
        <begin position="99"/>
        <end position="122"/>
    </location>
</feature>
<reference evidence="3" key="2">
    <citation type="submission" date="2025-08" db="UniProtKB">
        <authorList>
            <consortium name="Ensembl"/>
        </authorList>
    </citation>
    <scope>IDENTIFICATION</scope>
</reference>
<proteinExistence type="predicted"/>
<dbReference type="AlphaFoldDB" id="A0A8C2SIB2"/>